<keyword evidence="3" id="KW-1185">Reference proteome</keyword>
<dbReference type="EMBL" id="JAUDZE010000002">
    <property type="protein sequence ID" value="MDN0014167.1"/>
    <property type="molecule type" value="Genomic_DNA"/>
</dbReference>
<comment type="caution">
    <text evidence="2">The sequence shown here is derived from an EMBL/GenBank/DDBJ whole genome shotgun (WGS) entry which is preliminary data.</text>
</comment>
<feature type="domain" description="Fido" evidence="1">
    <location>
        <begin position="98"/>
        <end position="240"/>
    </location>
</feature>
<dbReference type="PANTHER" id="PTHR13504">
    <property type="entry name" value="FIDO DOMAIN-CONTAINING PROTEIN DDB_G0283145"/>
    <property type="match status" value="1"/>
</dbReference>
<dbReference type="RefSeq" id="WP_267980391.1">
    <property type="nucleotide sequence ID" value="NZ_JAPQKF010000002.1"/>
</dbReference>
<dbReference type="SUPFAM" id="SSF140931">
    <property type="entry name" value="Fic-like"/>
    <property type="match status" value="1"/>
</dbReference>
<dbReference type="InterPro" id="IPR040198">
    <property type="entry name" value="Fido_containing"/>
</dbReference>
<reference evidence="2" key="1">
    <citation type="submission" date="2023-06" db="EMBL/GenBank/DDBJ databases">
        <title>Two novel species of Acinetobacter isolated from motorbike repairing workshop in Vietnam.</title>
        <authorList>
            <person name="Le N.T.T."/>
        </authorList>
    </citation>
    <scope>NUCLEOTIDE SEQUENCE</scope>
    <source>
        <strain evidence="2">VNH17</strain>
    </source>
</reference>
<dbReference type="InterPro" id="IPR003812">
    <property type="entry name" value="Fido"/>
</dbReference>
<dbReference type="PANTHER" id="PTHR13504:SF38">
    <property type="entry name" value="FIDO DOMAIN-CONTAINING PROTEIN"/>
    <property type="match status" value="1"/>
</dbReference>
<proteinExistence type="predicted"/>
<protein>
    <submittedName>
        <fullName evidence="2">Fic family protein</fullName>
    </submittedName>
</protein>
<dbReference type="InterPro" id="IPR036597">
    <property type="entry name" value="Fido-like_dom_sf"/>
</dbReference>
<evidence type="ECO:0000313" key="2">
    <source>
        <dbReference type="EMBL" id="MDN0014167.1"/>
    </source>
</evidence>
<gene>
    <name evidence="2" type="ORF">QTA56_07940</name>
</gene>
<evidence type="ECO:0000259" key="1">
    <source>
        <dbReference type="PROSITE" id="PS51459"/>
    </source>
</evidence>
<dbReference type="Proteomes" id="UP001168524">
    <property type="component" value="Unassembled WGS sequence"/>
</dbReference>
<dbReference type="Gene3D" id="1.10.3290.10">
    <property type="entry name" value="Fido-like domain"/>
    <property type="match status" value="1"/>
</dbReference>
<dbReference type="PROSITE" id="PS51459">
    <property type="entry name" value="FIDO"/>
    <property type="match status" value="1"/>
</dbReference>
<dbReference type="Pfam" id="PF21247">
    <property type="entry name" value="Fic-like_C"/>
    <property type="match status" value="1"/>
</dbReference>
<accession>A0ABT7WNA6</accession>
<dbReference type="InterPro" id="IPR049514">
    <property type="entry name" value="Fic-like_C"/>
</dbReference>
<dbReference type="Pfam" id="PF02661">
    <property type="entry name" value="Fic"/>
    <property type="match status" value="1"/>
</dbReference>
<name>A0ABT7WNA6_9GAMM</name>
<sequence>MPYQPPYTLTTPILNEVATISEQIGRITAQTQQQDLRLRRINRIRTITGSLAIEGNTLDETQITAILDGKRVLAPPREIQEAHNALQTYEQLPNWKSDAEQDLLQAHHTLMIGLITEVGQYRQGGIGVMSGEQVIHVAPPASQVPRLMNDLLHWLKHSPDHPLIKSCVFHYEFEFIHPFADGNGRMGRLWQTLILSEWQPIFRYIPVESLIHQHQQQYYQAIQESTQQTDIAPFIQFMLSMIQQAVRHQVSPQVTHQVSPQVEALLQCMIGEMSREQIQQKLDLKDRKSFNNRYLQPALQVGLIEMTIPDKPNSRLQQYRLTAQGKMLQVQGLTHERNPT</sequence>
<evidence type="ECO:0000313" key="3">
    <source>
        <dbReference type="Proteomes" id="UP001168524"/>
    </source>
</evidence>
<organism evidence="2 3">
    <name type="scientific">Acinetobacter thutiue</name>
    <dbReference type="NCBI Taxonomy" id="2998078"/>
    <lineage>
        <taxon>Bacteria</taxon>
        <taxon>Pseudomonadati</taxon>
        <taxon>Pseudomonadota</taxon>
        <taxon>Gammaproteobacteria</taxon>
        <taxon>Moraxellales</taxon>
        <taxon>Moraxellaceae</taxon>
        <taxon>Acinetobacter</taxon>
    </lineage>
</organism>